<organism evidence="2 3">
    <name type="scientific">Flavobacterium fragile</name>
    <dbReference type="NCBI Taxonomy" id="2949085"/>
    <lineage>
        <taxon>Bacteria</taxon>
        <taxon>Pseudomonadati</taxon>
        <taxon>Bacteroidota</taxon>
        <taxon>Flavobacteriia</taxon>
        <taxon>Flavobacteriales</taxon>
        <taxon>Flavobacteriaceae</taxon>
        <taxon>Flavobacterium</taxon>
    </lineage>
</organism>
<evidence type="ECO:0000256" key="1">
    <source>
        <dbReference type="SAM" id="Phobius"/>
    </source>
</evidence>
<reference evidence="2 3" key="1">
    <citation type="submission" date="2022-05" db="EMBL/GenBank/DDBJ databases">
        <title>Flavobacterium sp., isolated from activated sludge.</title>
        <authorList>
            <person name="Ran Q."/>
        </authorList>
    </citation>
    <scope>NUCLEOTIDE SEQUENCE [LARGE SCALE GENOMIC DNA]</scope>
    <source>
        <strain evidence="2 3">HXWNR69</strain>
    </source>
</reference>
<feature type="transmembrane region" description="Helical" evidence="1">
    <location>
        <begin position="71"/>
        <end position="89"/>
    </location>
</feature>
<feature type="transmembrane region" description="Helical" evidence="1">
    <location>
        <begin position="12"/>
        <end position="30"/>
    </location>
</feature>
<proteinExistence type="predicted"/>
<keyword evidence="1" id="KW-1133">Transmembrane helix</keyword>
<sequence>MSLIKISKRNKIIVSLIATILIFVGYYLAIYKSFSYQSNNDTIGNIMMIISIGLFPMLWLNISENSKWKKYVYVIPMVIVGIIIVIVTITKKKEYLEKELDKYGQKAVGKIIGFEVEHTRRSKFEYATFKYKYKNKQFIQKTENFDNEYKIDQILNLKISKRNPEMFKIIETEK</sequence>
<evidence type="ECO:0000313" key="3">
    <source>
        <dbReference type="Proteomes" id="UP001203342"/>
    </source>
</evidence>
<evidence type="ECO:0008006" key="4">
    <source>
        <dbReference type="Google" id="ProtNLM"/>
    </source>
</evidence>
<protein>
    <recommendedName>
        <fullName evidence="4">DUF5673 domain-containing protein</fullName>
    </recommendedName>
</protein>
<name>A0ABT0TKE8_9FLAO</name>
<accession>A0ABT0TKE8</accession>
<keyword evidence="1" id="KW-0472">Membrane</keyword>
<dbReference type="Proteomes" id="UP001203342">
    <property type="component" value="Unassembled WGS sequence"/>
</dbReference>
<gene>
    <name evidence="2" type="ORF">NAT47_11530</name>
</gene>
<evidence type="ECO:0000313" key="2">
    <source>
        <dbReference type="EMBL" id="MCL9771046.1"/>
    </source>
</evidence>
<keyword evidence="1" id="KW-0812">Transmembrane</keyword>
<comment type="caution">
    <text evidence="2">The sequence shown here is derived from an EMBL/GenBank/DDBJ whole genome shotgun (WGS) entry which is preliminary data.</text>
</comment>
<dbReference type="EMBL" id="JAMLJN010000011">
    <property type="protein sequence ID" value="MCL9771046.1"/>
    <property type="molecule type" value="Genomic_DNA"/>
</dbReference>
<feature type="transmembrane region" description="Helical" evidence="1">
    <location>
        <begin position="42"/>
        <end position="59"/>
    </location>
</feature>
<keyword evidence="3" id="KW-1185">Reference proteome</keyword>
<dbReference type="RefSeq" id="WP_250582917.1">
    <property type="nucleotide sequence ID" value="NZ_JAMLJN010000011.1"/>
</dbReference>